<protein>
    <recommendedName>
        <fullName evidence="2">Response regulatory domain-containing protein</fullName>
    </recommendedName>
</protein>
<dbReference type="InterPro" id="IPR001789">
    <property type="entry name" value="Sig_transdc_resp-reg_receiver"/>
</dbReference>
<feature type="domain" description="Response regulatory" evidence="2">
    <location>
        <begin position="1"/>
        <end position="83"/>
    </location>
</feature>
<dbReference type="AlphaFoldDB" id="A0A254PRC5"/>
<dbReference type="EMBL" id="NGUP01000004">
    <property type="protein sequence ID" value="OWS69105.1"/>
    <property type="molecule type" value="Genomic_DNA"/>
</dbReference>
<organism evidence="3 4">
    <name type="scientific">Polynucleobacter campilacus</name>
    <dbReference type="NCBI Taxonomy" id="1743163"/>
    <lineage>
        <taxon>Bacteria</taxon>
        <taxon>Pseudomonadati</taxon>
        <taxon>Pseudomonadota</taxon>
        <taxon>Betaproteobacteria</taxon>
        <taxon>Burkholderiales</taxon>
        <taxon>Burkholderiaceae</taxon>
        <taxon>Polynucleobacter</taxon>
    </lineage>
</organism>
<evidence type="ECO:0000256" key="1">
    <source>
        <dbReference type="PROSITE-ProRule" id="PRU00169"/>
    </source>
</evidence>
<evidence type="ECO:0000313" key="4">
    <source>
        <dbReference type="Proteomes" id="UP000197528"/>
    </source>
</evidence>
<dbReference type="SUPFAM" id="SSF52172">
    <property type="entry name" value="CheY-like"/>
    <property type="match status" value="1"/>
</dbReference>
<dbReference type="Gene3D" id="3.40.50.2300">
    <property type="match status" value="1"/>
</dbReference>
<dbReference type="PANTHER" id="PTHR44520:SF2">
    <property type="entry name" value="RESPONSE REGULATOR RCP1"/>
    <property type="match status" value="1"/>
</dbReference>
<dbReference type="PROSITE" id="PS50110">
    <property type="entry name" value="RESPONSE_REGULATORY"/>
    <property type="match status" value="1"/>
</dbReference>
<dbReference type="InterPro" id="IPR052893">
    <property type="entry name" value="TCS_response_regulator"/>
</dbReference>
<sequence>MQGQLEKQCPDLVLMDIQLPGMSGFDCLKWMRADARYAAIPVVAFTASVMQDDKQAIIDSGFNGLIEKPIGFKEFLNTISSTLENLAA</sequence>
<evidence type="ECO:0000313" key="3">
    <source>
        <dbReference type="EMBL" id="OWS69105.1"/>
    </source>
</evidence>
<proteinExistence type="predicted"/>
<feature type="modified residue" description="4-aspartylphosphate" evidence="1">
    <location>
        <position position="16"/>
    </location>
</feature>
<name>A0A254PRC5_9BURK</name>
<keyword evidence="4" id="KW-1185">Reference proteome</keyword>
<dbReference type="Proteomes" id="UP000197528">
    <property type="component" value="Unassembled WGS sequence"/>
</dbReference>
<accession>A0A254PRC5</accession>
<evidence type="ECO:0000259" key="2">
    <source>
        <dbReference type="PROSITE" id="PS50110"/>
    </source>
</evidence>
<reference evidence="3 4" key="1">
    <citation type="submission" date="2017-05" db="EMBL/GenBank/DDBJ databases">
        <title>Genome of Polynucleobacter sp. MWH-Feld-100.</title>
        <authorList>
            <person name="Hahn M.W."/>
        </authorList>
    </citation>
    <scope>NUCLEOTIDE SEQUENCE [LARGE SCALE GENOMIC DNA]</scope>
    <source>
        <strain evidence="3 4">MWH-Feld-100</strain>
    </source>
</reference>
<dbReference type="GO" id="GO:0000160">
    <property type="term" value="P:phosphorelay signal transduction system"/>
    <property type="evidence" value="ECO:0007669"/>
    <property type="project" value="InterPro"/>
</dbReference>
<keyword evidence="1" id="KW-0597">Phosphoprotein</keyword>
<dbReference type="PANTHER" id="PTHR44520">
    <property type="entry name" value="RESPONSE REGULATOR RCP1-RELATED"/>
    <property type="match status" value="1"/>
</dbReference>
<dbReference type="OrthoDB" id="9801101at2"/>
<comment type="caution">
    <text evidence="3">The sequence shown here is derived from an EMBL/GenBank/DDBJ whole genome shotgun (WGS) entry which is preliminary data.</text>
</comment>
<dbReference type="Pfam" id="PF00072">
    <property type="entry name" value="Response_reg"/>
    <property type="match status" value="1"/>
</dbReference>
<dbReference type="InterPro" id="IPR011006">
    <property type="entry name" value="CheY-like_superfamily"/>
</dbReference>
<gene>
    <name evidence="3" type="ORF">CBI31_08510</name>
</gene>